<reference evidence="1 2" key="1">
    <citation type="submission" date="2017-02" db="EMBL/GenBank/DDBJ databases">
        <title>Genomic diversity within the haloalkaliphilic genus Thioalkalivibrio.</title>
        <authorList>
            <person name="Ahn A.-C."/>
            <person name="Meier-Kolthoff J."/>
            <person name="Overmars L."/>
            <person name="Richter M."/>
            <person name="Woyke T."/>
            <person name="Sorokin D.Y."/>
            <person name="Muyzer G."/>
        </authorList>
    </citation>
    <scope>NUCLEOTIDE SEQUENCE [LARGE SCALE GENOMIC DNA]</scope>
    <source>
        <strain evidence="1 2">HL17</strain>
    </source>
</reference>
<dbReference type="OrthoDB" id="7066453at2"/>
<evidence type="ECO:0000313" key="1">
    <source>
        <dbReference type="EMBL" id="OOC09905.1"/>
    </source>
</evidence>
<comment type="caution">
    <text evidence="1">The sequence shown here is derived from an EMBL/GenBank/DDBJ whole genome shotgun (WGS) entry which is preliminary data.</text>
</comment>
<gene>
    <name evidence="1" type="ORF">B1A74_08390</name>
</gene>
<accession>A0A1V2ZXU6</accession>
<protein>
    <submittedName>
        <fullName evidence="1">ATPase</fullName>
    </submittedName>
</protein>
<evidence type="ECO:0000313" key="2">
    <source>
        <dbReference type="Proteomes" id="UP000189177"/>
    </source>
</evidence>
<dbReference type="Proteomes" id="UP000189177">
    <property type="component" value="Unassembled WGS sequence"/>
</dbReference>
<sequence length="109" mass="11981">MEKLNSEQTGRLIDLLCPLVGLRGEVDGKVVELVDILDEGPGGQPGIALMEAGVDRSIQTNQYGDPLSRHSRVRTLPVMSEVEPDLHPVLRALIPEDVLRRCREELSGD</sequence>
<dbReference type="AlphaFoldDB" id="A0A1V2ZXU6"/>
<organism evidence="1 2">
    <name type="scientific">Thioalkalivibrio halophilus</name>
    <dbReference type="NCBI Taxonomy" id="252474"/>
    <lineage>
        <taxon>Bacteria</taxon>
        <taxon>Pseudomonadati</taxon>
        <taxon>Pseudomonadota</taxon>
        <taxon>Gammaproteobacteria</taxon>
        <taxon>Chromatiales</taxon>
        <taxon>Ectothiorhodospiraceae</taxon>
        <taxon>Thioalkalivibrio</taxon>
    </lineage>
</organism>
<proteinExistence type="predicted"/>
<dbReference type="RefSeq" id="WP_018946108.1">
    <property type="nucleotide sequence ID" value="NZ_MUZR01000029.1"/>
</dbReference>
<keyword evidence="2" id="KW-1185">Reference proteome</keyword>
<name>A0A1V2ZXU6_9GAMM</name>
<dbReference type="EMBL" id="MUZR01000029">
    <property type="protein sequence ID" value="OOC09905.1"/>
    <property type="molecule type" value="Genomic_DNA"/>
</dbReference>